<reference evidence="2" key="3">
    <citation type="journal article" date="2017" name="Nature">
        <title>Genome sequence of the progenitor of the wheat D genome Aegilops tauschii.</title>
        <authorList>
            <person name="Luo M.C."/>
            <person name="Gu Y.Q."/>
            <person name="Puiu D."/>
            <person name="Wang H."/>
            <person name="Twardziok S.O."/>
            <person name="Deal K.R."/>
            <person name="Huo N."/>
            <person name="Zhu T."/>
            <person name="Wang L."/>
            <person name="Wang Y."/>
            <person name="McGuire P.E."/>
            <person name="Liu S."/>
            <person name="Long H."/>
            <person name="Ramasamy R.K."/>
            <person name="Rodriguez J.C."/>
            <person name="Van S.L."/>
            <person name="Yuan L."/>
            <person name="Wang Z."/>
            <person name="Xia Z."/>
            <person name="Xiao L."/>
            <person name="Anderson O.D."/>
            <person name="Ouyang S."/>
            <person name="Liang Y."/>
            <person name="Zimin A.V."/>
            <person name="Pertea G."/>
            <person name="Qi P."/>
            <person name="Bennetzen J.L."/>
            <person name="Dai X."/>
            <person name="Dawson M.W."/>
            <person name="Muller H.G."/>
            <person name="Kugler K."/>
            <person name="Rivarola-Duarte L."/>
            <person name="Spannagl M."/>
            <person name="Mayer K.F.X."/>
            <person name="Lu F.H."/>
            <person name="Bevan M.W."/>
            <person name="Leroy P."/>
            <person name="Li P."/>
            <person name="You F.M."/>
            <person name="Sun Q."/>
            <person name="Liu Z."/>
            <person name="Lyons E."/>
            <person name="Wicker T."/>
            <person name="Salzberg S.L."/>
            <person name="Devos K.M."/>
            <person name="Dvorak J."/>
        </authorList>
    </citation>
    <scope>NUCLEOTIDE SEQUENCE [LARGE SCALE GENOMIC DNA]</scope>
    <source>
        <strain evidence="2">cv. AL8/78</strain>
    </source>
</reference>
<keyword evidence="1" id="KW-0812">Transmembrane</keyword>
<dbReference type="Gramene" id="AET7Gv20514800.12">
    <property type="protein sequence ID" value="AET7Gv20514800.12"/>
    <property type="gene ID" value="AET7Gv20514800"/>
</dbReference>
<dbReference type="EnsemblPlants" id="AET7Gv20514800.5">
    <property type="protein sequence ID" value="AET7Gv20514800.5"/>
    <property type="gene ID" value="AET7Gv20514800"/>
</dbReference>
<dbReference type="Gramene" id="AET7Gv20514800.11">
    <property type="protein sequence ID" value="AET7Gv20514800.11"/>
    <property type="gene ID" value="AET7Gv20514800"/>
</dbReference>
<reference evidence="3" key="2">
    <citation type="journal article" date="2017" name="Nat. Plants">
        <title>The Aegilops tauschii genome reveals multiple impacts of transposons.</title>
        <authorList>
            <person name="Zhao G."/>
            <person name="Zou C."/>
            <person name="Li K."/>
            <person name="Wang K."/>
            <person name="Li T."/>
            <person name="Gao L."/>
            <person name="Zhang X."/>
            <person name="Wang H."/>
            <person name="Yang Z."/>
            <person name="Liu X."/>
            <person name="Jiang W."/>
            <person name="Mao L."/>
            <person name="Kong X."/>
            <person name="Jiao Y."/>
            <person name="Jia J."/>
        </authorList>
    </citation>
    <scope>NUCLEOTIDE SEQUENCE [LARGE SCALE GENOMIC DNA]</scope>
    <source>
        <strain evidence="3">cv. AL8/78</strain>
    </source>
</reference>
<reference evidence="2" key="4">
    <citation type="submission" date="2019-03" db="UniProtKB">
        <authorList>
            <consortium name="EnsemblPlants"/>
        </authorList>
    </citation>
    <scope>IDENTIFICATION</scope>
</reference>
<reference evidence="3" key="1">
    <citation type="journal article" date="2014" name="Science">
        <title>Ancient hybridizations among the ancestral genomes of bread wheat.</title>
        <authorList>
            <consortium name="International Wheat Genome Sequencing Consortium,"/>
            <person name="Marcussen T."/>
            <person name="Sandve S.R."/>
            <person name="Heier L."/>
            <person name="Spannagl M."/>
            <person name="Pfeifer M."/>
            <person name="Jakobsen K.S."/>
            <person name="Wulff B.B."/>
            <person name="Steuernagel B."/>
            <person name="Mayer K.F."/>
            <person name="Olsen O.A."/>
        </authorList>
    </citation>
    <scope>NUCLEOTIDE SEQUENCE [LARGE SCALE GENOMIC DNA]</scope>
    <source>
        <strain evidence="3">cv. AL8/78</strain>
    </source>
</reference>
<evidence type="ECO:0000313" key="2">
    <source>
        <dbReference type="EnsemblPlants" id="AET7Gv20514800.11"/>
    </source>
</evidence>
<dbReference type="EnsemblPlants" id="AET7Gv20514800.10">
    <property type="protein sequence ID" value="AET7Gv20514800.10"/>
    <property type="gene ID" value="AET7Gv20514800"/>
</dbReference>
<keyword evidence="3" id="KW-1185">Reference proteome</keyword>
<dbReference type="EnsemblPlants" id="AET7Gv20514800.11">
    <property type="protein sequence ID" value="AET7Gv20514800.11"/>
    <property type="gene ID" value="AET7Gv20514800"/>
</dbReference>
<dbReference type="Gramene" id="AET7Gv20514800.4">
    <property type="protein sequence ID" value="AET7Gv20514800.4"/>
    <property type="gene ID" value="AET7Gv20514800"/>
</dbReference>
<protein>
    <submittedName>
        <fullName evidence="2">Uncharacterized protein</fullName>
    </submittedName>
</protein>
<dbReference type="EnsemblPlants" id="AET7Gv20514800.4">
    <property type="protein sequence ID" value="AET7Gv20514800.4"/>
    <property type="gene ID" value="AET7Gv20514800"/>
</dbReference>
<dbReference type="AlphaFoldDB" id="A0A453RA22"/>
<dbReference type="EnsemblPlants" id="AET7Gv20514800.12">
    <property type="protein sequence ID" value="AET7Gv20514800.12"/>
    <property type="gene ID" value="AET7Gv20514800"/>
</dbReference>
<evidence type="ECO:0000313" key="3">
    <source>
        <dbReference type="Proteomes" id="UP000015105"/>
    </source>
</evidence>
<organism evidence="2 3">
    <name type="scientific">Aegilops tauschii subsp. strangulata</name>
    <name type="common">Goatgrass</name>
    <dbReference type="NCBI Taxonomy" id="200361"/>
    <lineage>
        <taxon>Eukaryota</taxon>
        <taxon>Viridiplantae</taxon>
        <taxon>Streptophyta</taxon>
        <taxon>Embryophyta</taxon>
        <taxon>Tracheophyta</taxon>
        <taxon>Spermatophyta</taxon>
        <taxon>Magnoliopsida</taxon>
        <taxon>Liliopsida</taxon>
        <taxon>Poales</taxon>
        <taxon>Poaceae</taxon>
        <taxon>BOP clade</taxon>
        <taxon>Pooideae</taxon>
        <taxon>Triticodae</taxon>
        <taxon>Triticeae</taxon>
        <taxon>Triticinae</taxon>
        <taxon>Aegilops</taxon>
    </lineage>
</organism>
<feature type="transmembrane region" description="Helical" evidence="1">
    <location>
        <begin position="62"/>
        <end position="82"/>
    </location>
</feature>
<keyword evidence="1" id="KW-0472">Membrane</keyword>
<proteinExistence type="predicted"/>
<feature type="transmembrane region" description="Helical" evidence="1">
    <location>
        <begin position="28"/>
        <end position="50"/>
    </location>
</feature>
<reference evidence="2" key="5">
    <citation type="journal article" date="2021" name="G3 (Bethesda)">
        <title>Aegilops tauschii genome assembly Aet v5.0 features greater sequence contiguity and improved annotation.</title>
        <authorList>
            <person name="Wang L."/>
            <person name="Zhu T."/>
            <person name="Rodriguez J.C."/>
            <person name="Deal K.R."/>
            <person name="Dubcovsky J."/>
            <person name="McGuire P.E."/>
            <person name="Lux T."/>
            <person name="Spannagl M."/>
            <person name="Mayer K.F.X."/>
            <person name="Baldrich P."/>
            <person name="Meyers B.C."/>
            <person name="Huo N."/>
            <person name="Gu Y.Q."/>
            <person name="Zhou H."/>
            <person name="Devos K.M."/>
            <person name="Bennetzen J.L."/>
            <person name="Unver T."/>
            <person name="Budak H."/>
            <person name="Gulick P.J."/>
            <person name="Galiba G."/>
            <person name="Kalapos B."/>
            <person name="Nelson D.R."/>
            <person name="Li P."/>
            <person name="You F.M."/>
            <person name="Luo M.C."/>
            <person name="Dvorak J."/>
        </authorList>
    </citation>
    <scope>NUCLEOTIDE SEQUENCE [LARGE SCALE GENOMIC DNA]</scope>
    <source>
        <strain evidence="2">cv. AL8/78</strain>
    </source>
</reference>
<name>A0A453RA22_AEGTS</name>
<dbReference type="Proteomes" id="UP000015105">
    <property type="component" value="Chromosome 7D"/>
</dbReference>
<dbReference type="Gramene" id="AET7Gv20514800.5">
    <property type="protein sequence ID" value="AET7Gv20514800.5"/>
    <property type="gene ID" value="AET7Gv20514800"/>
</dbReference>
<sequence length="210" mass="22974">MLYCACRLIALCIQKFHAICAYFCRLIALCILKIHAICACVCRLIAFCILKIHAICACVCRLIALCILKIYATCACVCRLIALCIQKIYAMYACVCSLRIGAAAPSRTPCPNRISAFEKAVRCCGENPAENVITPVLGTSFDSLGETYDLCVHVGGYHPESTVKLVRRPCVPFEMMLCRTSASQQITASVLTPCARIGQHQSLLDIKVIS</sequence>
<dbReference type="Gramene" id="AET7Gv20514800.10">
    <property type="protein sequence ID" value="AET7Gv20514800.10"/>
    <property type="gene ID" value="AET7Gv20514800"/>
</dbReference>
<evidence type="ECO:0000256" key="1">
    <source>
        <dbReference type="SAM" id="Phobius"/>
    </source>
</evidence>
<accession>A0A453RA22</accession>
<keyword evidence="1" id="KW-1133">Transmembrane helix</keyword>